<dbReference type="AlphaFoldDB" id="A0A1N6EWT2"/>
<accession>A0A1N6EWT2</accession>
<reference evidence="2" key="1">
    <citation type="submission" date="2016-11" db="EMBL/GenBank/DDBJ databases">
        <authorList>
            <person name="Varghese N."/>
            <person name="Submissions S."/>
        </authorList>
    </citation>
    <scope>NUCLEOTIDE SEQUENCE [LARGE SCALE GENOMIC DNA]</scope>
    <source>
        <strain evidence="2">DSM 27623</strain>
    </source>
</reference>
<sequence length="237" mass="27664">MKSKIREFNNEIIKEMSNKILTLGVALLSGIFAKSQQIVINDKLLSQITLNHGVRMASEQAFLDSYEKQKELYDDINNKTTQVIAIQEYIYQQLKNVNSALTQSKKLVYLYQYLGKIVTNSNKMLDLSTQHPEYAVLVSKYYTEIGKQVIKLRQEVTQDVLNEDKDFLMDAMDREMLIEKIFTRVRNINGNILYIILRLENAKKIPYLFQVPVLKNYLNVDKAIIGDIIQKYKHLFE</sequence>
<dbReference type="Proteomes" id="UP000185207">
    <property type="component" value="Unassembled WGS sequence"/>
</dbReference>
<dbReference type="STRING" id="1416779.SAMN05444409_0899"/>
<organism evidence="1 2">
    <name type="scientific">Epilithonimonas zeae</name>
    <dbReference type="NCBI Taxonomy" id="1416779"/>
    <lineage>
        <taxon>Bacteria</taxon>
        <taxon>Pseudomonadati</taxon>
        <taxon>Bacteroidota</taxon>
        <taxon>Flavobacteriia</taxon>
        <taxon>Flavobacteriales</taxon>
        <taxon>Weeksellaceae</taxon>
        <taxon>Chryseobacterium group</taxon>
        <taxon>Epilithonimonas</taxon>
    </lineage>
</organism>
<evidence type="ECO:0000313" key="1">
    <source>
        <dbReference type="EMBL" id="SIN87411.1"/>
    </source>
</evidence>
<name>A0A1N6EWT2_9FLAO</name>
<gene>
    <name evidence="1" type="ORF">SAMN05444409_0899</name>
</gene>
<proteinExistence type="predicted"/>
<dbReference type="RefSeq" id="WP_245799017.1">
    <property type="nucleotide sequence ID" value="NZ_FSRK01000001.1"/>
</dbReference>
<dbReference type="EMBL" id="FSRK01000001">
    <property type="protein sequence ID" value="SIN87411.1"/>
    <property type="molecule type" value="Genomic_DNA"/>
</dbReference>
<protein>
    <recommendedName>
        <fullName evidence="3">Plasmid transfer protein</fullName>
    </recommendedName>
</protein>
<evidence type="ECO:0000313" key="2">
    <source>
        <dbReference type="Proteomes" id="UP000185207"/>
    </source>
</evidence>
<evidence type="ECO:0008006" key="3">
    <source>
        <dbReference type="Google" id="ProtNLM"/>
    </source>
</evidence>
<keyword evidence="2" id="KW-1185">Reference proteome</keyword>